<dbReference type="RefSeq" id="WP_188407927.1">
    <property type="nucleotide sequence ID" value="NZ_BMCP01000001.1"/>
</dbReference>
<reference evidence="11" key="1">
    <citation type="journal article" date="2014" name="Int. J. Syst. Evol. Microbiol.">
        <title>Complete genome sequence of Corynebacterium casei LMG S-19264T (=DSM 44701T), isolated from a smear-ripened cheese.</title>
        <authorList>
            <consortium name="US DOE Joint Genome Institute (JGI-PGF)"/>
            <person name="Walter F."/>
            <person name="Albersmeier A."/>
            <person name="Kalinowski J."/>
            <person name="Ruckert C."/>
        </authorList>
    </citation>
    <scope>NUCLEOTIDE SEQUENCE</scope>
    <source>
        <strain evidence="11">CCM 7684</strain>
    </source>
</reference>
<dbReference type="EMBL" id="BMCP01000001">
    <property type="protein sequence ID" value="GGE29155.1"/>
    <property type="molecule type" value="Genomic_DNA"/>
</dbReference>
<sequence length="156" mass="17573">MQRLLYSVRRFEEIAALLLVAAITLTLGGQIIFRYFFNDPLSWSEELVQFLIICLSFVAATAVLKRNEHYSVDMFVNMLPAGPKKIMTLIADVIQIALLVGLAYYSFRLALVYTGTSSVVLGIPDELKAYVMVYCFISMACHITARALRLSPSMEY</sequence>
<keyword evidence="6 9" id="KW-1133">Transmembrane helix</keyword>
<feature type="transmembrane region" description="Helical" evidence="9">
    <location>
        <begin position="47"/>
        <end position="65"/>
    </location>
</feature>
<dbReference type="GO" id="GO:0015740">
    <property type="term" value="P:C4-dicarboxylate transport"/>
    <property type="evidence" value="ECO:0007669"/>
    <property type="project" value="TreeGrafter"/>
</dbReference>
<evidence type="ECO:0000256" key="5">
    <source>
        <dbReference type="ARBA" id="ARBA00022692"/>
    </source>
</evidence>
<evidence type="ECO:0000256" key="2">
    <source>
        <dbReference type="ARBA" id="ARBA00022448"/>
    </source>
</evidence>
<keyword evidence="12" id="KW-1185">Reference proteome</keyword>
<evidence type="ECO:0000256" key="9">
    <source>
        <dbReference type="RuleBase" id="RU369079"/>
    </source>
</evidence>
<evidence type="ECO:0000256" key="6">
    <source>
        <dbReference type="ARBA" id="ARBA00022989"/>
    </source>
</evidence>
<accession>A0A8J2VM02</accession>
<dbReference type="GO" id="GO:0005886">
    <property type="term" value="C:plasma membrane"/>
    <property type="evidence" value="ECO:0007669"/>
    <property type="project" value="UniProtKB-SubCell"/>
</dbReference>
<dbReference type="InterPro" id="IPR055348">
    <property type="entry name" value="DctQ"/>
</dbReference>
<keyword evidence="5 9" id="KW-0812">Transmembrane</keyword>
<feature type="transmembrane region" description="Helical" evidence="9">
    <location>
        <begin position="14"/>
        <end position="35"/>
    </location>
</feature>
<dbReference type="PANTHER" id="PTHR35011:SF2">
    <property type="entry name" value="2,3-DIKETO-L-GULONATE TRAP TRANSPORTER SMALL PERMEASE PROTEIN YIAM"/>
    <property type="match status" value="1"/>
</dbReference>
<evidence type="ECO:0000256" key="3">
    <source>
        <dbReference type="ARBA" id="ARBA00022475"/>
    </source>
</evidence>
<keyword evidence="2 9" id="KW-0813">Transport</keyword>
<keyword evidence="3" id="KW-1003">Cell membrane</keyword>
<dbReference type="Proteomes" id="UP000602745">
    <property type="component" value="Unassembled WGS sequence"/>
</dbReference>
<dbReference type="InterPro" id="IPR007387">
    <property type="entry name" value="TRAP_DctQ"/>
</dbReference>
<evidence type="ECO:0000256" key="7">
    <source>
        <dbReference type="ARBA" id="ARBA00023136"/>
    </source>
</evidence>
<comment type="subunit">
    <text evidence="9">The complex comprises the extracytoplasmic solute receptor protein and the two transmembrane proteins.</text>
</comment>
<evidence type="ECO:0000313" key="11">
    <source>
        <dbReference type="EMBL" id="GGE29155.1"/>
    </source>
</evidence>
<dbReference type="AlphaFoldDB" id="A0A8J2VM02"/>
<feature type="domain" description="Tripartite ATP-independent periplasmic transporters DctQ component" evidence="10">
    <location>
        <begin position="24"/>
        <end position="150"/>
    </location>
</feature>
<dbReference type="PANTHER" id="PTHR35011">
    <property type="entry name" value="2,3-DIKETO-L-GULONATE TRAP TRANSPORTER SMALL PERMEASE PROTEIN YIAM"/>
    <property type="match status" value="1"/>
</dbReference>
<protein>
    <recommendedName>
        <fullName evidence="9">TRAP transporter small permease protein</fullName>
    </recommendedName>
</protein>
<keyword evidence="4 9" id="KW-0997">Cell inner membrane</keyword>
<keyword evidence="7 9" id="KW-0472">Membrane</keyword>
<feature type="transmembrane region" description="Helical" evidence="9">
    <location>
        <begin position="127"/>
        <end position="148"/>
    </location>
</feature>
<evidence type="ECO:0000259" key="10">
    <source>
        <dbReference type="Pfam" id="PF04290"/>
    </source>
</evidence>
<feature type="transmembrane region" description="Helical" evidence="9">
    <location>
        <begin position="86"/>
        <end position="107"/>
    </location>
</feature>
<proteinExistence type="inferred from homology"/>
<reference evidence="11" key="2">
    <citation type="submission" date="2020-09" db="EMBL/GenBank/DDBJ databases">
        <authorList>
            <person name="Sun Q."/>
            <person name="Sedlacek I."/>
        </authorList>
    </citation>
    <scope>NUCLEOTIDE SEQUENCE</scope>
    <source>
        <strain evidence="11">CCM 7684</strain>
    </source>
</reference>
<gene>
    <name evidence="11" type="ORF">GCM10007276_02880</name>
</gene>
<evidence type="ECO:0000256" key="8">
    <source>
        <dbReference type="ARBA" id="ARBA00038436"/>
    </source>
</evidence>
<evidence type="ECO:0000256" key="1">
    <source>
        <dbReference type="ARBA" id="ARBA00004429"/>
    </source>
</evidence>
<organism evidence="11 12">
    <name type="scientific">Agaricicola taiwanensis</name>
    <dbReference type="NCBI Taxonomy" id="591372"/>
    <lineage>
        <taxon>Bacteria</taxon>
        <taxon>Pseudomonadati</taxon>
        <taxon>Pseudomonadota</taxon>
        <taxon>Alphaproteobacteria</taxon>
        <taxon>Rhodobacterales</taxon>
        <taxon>Paracoccaceae</taxon>
        <taxon>Agaricicola</taxon>
    </lineage>
</organism>
<evidence type="ECO:0000313" key="12">
    <source>
        <dbReference type="Proteomes" id="UP000602745"/>
    </source>
</evidence>
<dbReference type="Pfam" id="PF04290">
    <property type="entry name" value="DctQ"/>
    <property type="match status" value="1"/>
</dbReference>
<evidence type="ECO:0000256" key="4">
    <source>
        <dbReference type="ARBA" id="ARBA00022519"/>
    </source>
</evidence>
<dbReference type="GO" id="GO:0022857">
    <property type="term" value="F:transmembrane transporter activity"/>
    <property type="evidence" value="ECO:0007669"/>
    <property type="project" value="UniProtKB-UniRule"/>
</dbReference>
<comment type="function">
    <text evidence="9">Part of the tripartite ATP-independent periplasmic (TRAP) transport system.</text>
</comment>
<name>A0A8J2VM02_9RHOB</name>
<comment type="subcellular location">
    <subcellularLocation>
        <location evidence="1 9">Cell inner membrane</location>
        <topology evidence="1 9">Multi-pass membrane protein</topology>
    </subcellularLocation>
</comment>
<comment type="similarity">
    <text evidence="8 9">Belongs to the TRAP transporter small permease family.</text>
</comment>
<comment type="caution">
    <text evidence="11">The sequence shown here is derived from an EMBL/GenBank/DDBJ whole genome shotgun (WGS) entry which is preliminary data.</text>
</comment>